<gene>
    <name evidence="2" type="ORF">RF11_03128</name>
</gene>
<dbReference type="InterPro" id="IPR016137">
    <property type="entry name" value="RGS"/>
</dbReference>
<dbReference type="OrthoDB" id="196547at2759"/>
<dbReference type="SMART" id="SM00315">
    <property type="entry name" value="RGS"/>
    <property type="match status" value="1"/>
</dbReference>
<organism evidence="2 3">
    <name type="scientific">Thelohanellus kitauei</name>
    <name type="common">Myxosporean</name>
    <dbReference type="NCBI Taxonomy" id="669202"/>
    <lineage>
        <taxon>Eukaryota</taxon>
        <taxon>Metazoa</taxon>
        <taxon>Cnidaria</taxon>
        <taxon>Myxozoa</taxon>
        <taxon>Myxosporea</taxon>
        <taxon>Bivalvulida</taxon>
        <taxon>Platysporina</taxon>
        <taxon>Myxobolidae</taxon>
        <taxon>Thelohanellus</taxon>
    </lineage>
</organism>
<dbReference type="SUPFAM" id="SSF48097">
    <property type="entry name" value="Regulator of G-protein signaling, RGS"/>
    <property type="match status" value="1"/>
</dbReference>
<keyword evidence="3" id="KW-1185">Reference proteome</keyword>
<dbReference type="PANTHER" id="PTHR10845:SF192">
    <property type="entry name" value="DOUBLE HIT, ISOFORM B"/>
    <property type="match status" value="1"/>
</dbReference>
<name>A0A0C2N5Z0_THEKT</name>
<evidence type="ECO:0000259" key="1">
    <source>
        <dbReference type="PROSITE" id="PS50132"/>
    </source>
</evidence>
<dbReference type="AlphaFoldDB" id="A0A0C2N5Z0"/>
<dbReference type="PROSITE" id="PS50132">
    <property type="entry name" value="RGS"/>
    <property type="match status" value="1"/>
</dbReference>
<dbReference type="PANTHER" id="PTHR10845">
    <property type="entry name" value="REGULATOR OF G PROTEIN SIGNALING"/>
    <property type="match status" value="1"/>
</dbReference>
<comment type="caution">
    <text evidence="2">The sequence shown here is derived from an EMBL/GenBank/DDBJ whole genome shotgun (WGS) entry which is preliminary data.</text>
</comment>
<dbReference type="InterPro" id="IPR044926">
    <property type="entry name" value="RGS_subdomain_2"/>
</dbReference>
<dbReference type="Proteomes" id="UP000031668">
    <property type="component" value="Unassembled WGS sequence"/>
</dbReference>
<evidence type="ECO:0000313" key="2">
    <source>
        <dbReference type="EMBL" id="KII75056.1"/>
    </source>
</evidence>
<accession>A0A0C2N5Z0</accession>
<reference evidence="2 3" key="1">
    <citation type="journal article" date="2014" name="Genome Biol. Evol.">
        <title>The genome of the myxosporean Thelohanellus kitauei shows adaptations to nutrient acquisition within its fish host.</title>
        <authorList>
            <person name="Yang Y."/>
            <person name="Xiong J."/>
            <person name="Zhou Z."/>
            <person name="Huo F."/>
            <person name="Miao W."/>
            <person name="Ran C."/>
            <person name="Liu Y."/>
            <person name="Zhang J."/>
            <person name="Feng J."/>
            <person name="Wang M."/>
            <person name="Wang M."/>
            <person name="Wang L."/>
            <person name="Yao B."/>
        </authorList>
    </citation>
    <scope>NUCLEOTIDE SEQUENCE [LARGE SCALE GENOMIC DNA]</scope>
    <source>
        <strain evidence="2">Wuqing</strain>
    </source>
</reference>
<dbReference type="Gene3D" id="1.10.167.10">
    <property type="entry name" value="Regulator of G-protein Signalling 4, domain 2"/>
    <property type="match status" value="1"/>
</dbReference>
<proteinExistence type="predicted"/>
<dbReference type="InterPro" id="IPR036305">
    <property type="entry name" value="RGS_sf"/>
</dbReference>
<dbReference type="PRINTS" id="PR01301">
    <property type="entry name" value="RGSPROTEIN"/>
</dbReference>
<evidence type="ECO:0000313" key="3">
    <source>
        <dbReference type="Proteomes" id="UP000031668"/>
    </source>
</evidence>
<sequence length="108" mass="13122">MKDHYCDENLQFWKVVEEYRLTLIPFKRRTISKNIYEHFIKQGAENEVYELNYKINISHNHSLALKQAIEENGTDNIDIFDETQRDIFILMSLDTYPKFLEFIRINFL</sequence>
<dbReference type="Pfam" id="PF00615">
    <property type="entry name" value="RGS"/>
    <property type="match status" value="1"/>
</dbReference>
<dbReference type="EMBL" id="JWZT01000046">
    <property type="protein sequence ID" value="KII75056.1"/>
    <property type="molecule type" value="Genomic_DNA"/>
</dbReference>
<feature type="domain" description="RGS" evidence="1">
    <location>
        <begin position="1"/>
        <end position="101"/>
    </location>
</feature>
<protein>
    <submittedName>
        <fullName evidence="2">Regulator of G-protein signaling 4</fullName>
    </submittedName>
</protein>